<proteinExistence type="predicted"/>
<evidence type="ECO:0008006" key="3">
    <source>
        <dbReference type="Google" id="ProtNLM"/>
    </source>
</evidence>
<organism evidence="1 2">
    <name type="scientific">Seminavis robusta</name>
    <dbReference type="NCBI Taxonomy" id="568900"/>
    <lineage>
        <taxon>Eukaryota</taxon>
        <taxon>Sar</taxon>
        <taxon>Stramenopiles</taxon>
        <taxon>Ochrophyta</taxon>
        <taxon>Bacillariophyta</taxon>
        <taxon>Bacillariophyceae</taxon>
        <taxon>Bacillariophycidae</taxon>
        <taxon>Naviculales</taxon>
        <taxon>Naviculaceae</taxon>
        <taxon>Seminavis</taxon>
    </lineage>
</organism>
<name>A0A9N8H744_9STRA</name>
<reference evidence="1" key="1">
    <citation type="submission" date="2020-06" db="EMBL/GenBank/DDBJ databases">
        <authorList>
            <consortium name="Plant Systems Biology data submission"/>
        </authorList>
    </citation>
    <scope>NUCLEOTIDE SEQUENCE</scope>
    <source>
        <strain evidence="1">D6</strain>
    </source>
</reference>
<keyword evidence="2" id="KW-1185">Reference proteome</keyword>
<evidence type="ECO:0000313" key="2">
    <source>
        <dbReference type="Proteomes" id="UP001153069"/>
    </source>
</evidence>
<dbReference type="AlphaFoldDB" id="A0A9N8H744"/>
<sequence>MSNSIHFFVLEHKFLGEKNGANVAEIRRVRLPRIVKGVSYEQLGGFQNPSCFCDFEFKLAYQDVDDDAVVIGSSEELLDVIEQISEQRVPKMTAQVTPQCSPDGNEGALRRSATTPAKTILENEANLVLLGNLVQQSWGNIG</sequence>
<comment type="caution">
    <text evidence="1">The sequence shown here is derived from an EMBL/GenBank/DDBJ whole genome shotgun (WGS) entry which is preliminary data.</text>
</comment>
<gene>
    <name evidence="1" type="ORF">SEMRO_118_G057820.1</name>
</gene>
<dbReference type="Proteomes" id="UP001153069">
    <property type="component" value="Unassembled WGS sequence"/>
</dbReference>
<evidence type="ECO:0000313" key="1">
    <source>
        <dbReference type="EMBL" id="CAB9501790.1"/>
    </source>
</evidence>
<protein>
    <recommendedName>
        <fullName evidence="3">PB1 domain-containing protein</fullName>
    </recommendedName>
</protein>
<accession>A0A9N8H744</accession>
<dbReference type="EMBL" id="CAICTM010000117">
    <property type="protein sequence ID" value="CAB9501790.1"/>
    <property type="molecule type" value="Genomic_DNA"/>
</dbReference>